<reference evidence="2 3" key="1">
    <citation type="journal article" date="2013" name="Curr. Biol.">
        <title>The Genome of the Foraminiferan Reticulomyxa filosa.</title>
        <authorList>
            <person name="Glockner G."/>
            <person name="Hulsmann N."/>
            <person name="Schleicher M."/>
            <person name="Noegel A.A."/>
            <person name="Eichinger L."/>
            <person name="Gallinger C."/>
            <person name="Pawlowski J."/>
            <person name="Sierra R."/>
            <person name="Euteneuer U."/>
            <person name="Pillet L."/>
            <person name="Moustafa A."/>
            <person name="Platzer M."/>
            <person name="Groth M."/>
            <person name="Szafranski K."/>
            <person name="Schliwa M."/>
        </authorList>
    </citation>
    <scope>NUCLEOTIDE SEQUENCE [LARGE SCALE GENOMIC DNA]</scope>
</reference>
<feature type="region of interest" description="Disordered" evidence="1">
    <location>
        <begin position="272"/>
        <end position="295"/>
    </location>
</feature>
<feature type="region of interest" description="Disordered" evidence="1">
    <location>
        <begin position="103"/>
        <end position="135"/>
    </location>
</feature>
<feature type="region of interest" description="Disordered" evidence="1">
    <location>
        <begin position="169"/>
        <end position="223"/>
    </location>
</feature>
<evidence type="ECO:0000256" key="1">
    <source>
        <dbReference type="SAM" id="MobiDB-lite"/>
    </source>
</evidence>
<feature type="compositionally biased region" description="Polar residues" evidence="1">
    <location>
        <begin position="173"/>
        <end position="183"/>
    </location>
</feature>
<evidence type="ECO:0000313" key="3">
    <source>
        <dbReference type="Proteomes" id="UP000023152"/>
    </source>
</evidence>
<feature type="compositionally biased region" description="Basic residues" evidence="1">
    <location>
        <begin position="286"/>
        <end position="295"/>
    </location>
</feature>
<proteinExistence type="predicted"/>
<comment type="caution">
    <text evidence="2">The sequence shown here is derived from an EMBL/GenBank/DDBJ whole genome shotgun (WGS) entry which is preliminary data.</text>
</comment>
<evidence type="ECO:0000313" key="2">
    <source>
        <dbReference type="EMBL" id="ETO22638.1"/>
    </source>
</evidence>
<sequence>MTKEGQSENRPTEAWTVTAITINNKENESPKNYRLQTSQLNSLGASIKNNATVATTRFASTTEISTSHRQAIVDELTRIMNGTYLIFFLIDYTINKNLESQHEIGDWKQKSETKSTRKDIGKVESNSTSPMKKKHKDWEKVHSKLFDEQQSIADWQAAKDQRMQKLLTPARPLTSTLNQQKTCNEAAKPSSSNSQKAQSNKGKPPHRNDTPLLRKSQTKNTSNPCPVHLACIEEEHQTAKPLSPLRQDDDPVIETQKSVEDDLDSNELKLEENKMAESKAAISTSSKKKGLIIPM</sequence>
<organism evidence="2 3">
    <name type="scientific">Reticulomyxa filosa</name>
    <dbReference type="NCBI Taxonomy" id="46433"/>
    <lineage>
        <taxon>Eukaryota</taxon>
        <taxon>Sar</taxon>
        <taxon>Rhizaria</taxon>
        <taxon>Retaria</taxon>
        <taxon>Foraminifera</taxon>
        <taxon>Monothalamids</taxon>
        <taxon>Reticulomyxidae</taxon>
        <taxon>Reticulomyxa</taxon>
    </lineage>
</organism>
<feature type="compositionally biased region" description="Basic and acidic residues" evidence="1">
    <location>
        <begin position="103"/>
        <end position="122"/>
    </location>
</feature>
<dbReference type="EMBL" id="ASPP01010582">
    <property type="protein sequence ID" value="ETO22638.1"/>
    <property type="molecule type" value="Genomic_DNA"/>
</dbReference>
<feature type="compositionally biased region" description="Low complexity" evidence="1">
    <location>
        <begin position="186"/>
        <end position="201"/>
    </location>
</feature>
<gene>
    <name evidence="2" type="ORF">RFI_14557</name>
</gene>
<dbReference type="AlphaFoldDB" id="X6N9P2"/>
<accession>X6N9P2</accession>
<keyword evidence="3" id="KW-1185">Reference proteome</keyword>
<protein>
    <submittedName>
        <fullName evidence="2">Uncharacterized protein</fullName>
    </submittedName>
</protein>
<dbReference type="Proteomes" id="UP000023152">
    <property type="component" value="Unassembled WGS sequence"/>
</dbReference>
<name>X6N9P2_RETFI</name>